<feature type="compositionally biased region" description="Basic and acidic residues" evidence="7">
    <location>
        <begin position="229"/>
        <end position="240"/>
    </location>
</feature>
<evidence type="ECO:0000313" key="8">
    <source>
        <dbReference type="EMBL" id="AKK11548.1"/>
    </source>
</evidence>
<feature type="compositionally biased region" description="Low complexity" evidence="7">
    <location>
        <begin position="241"/>
        <end position="252"/>
    </location>
</feature>
<dbReference type="PANTHER" id="PTHR23427">
    <property type="entry name" value="SURFEIT LOCUS PROTEIN"/>
    <property type="match status" value="1"/>
</dbReference>
<proteinExistence type="inferred from homology"/>
<gene>
    <name evidence="8" type="ORF">CUTER_07800</name>
</gene>
<dbReference type="PANTHER" id="PTHR23427:SF2">
    <property type="entry name" value="SURFEIT LOCUS PROTEIN 1"/>
    <property type="match status" value="1"/>
</dbReference>
<protein>
    <recommendedName>
        <fullName evidence="6">SURF1-like protein</fullName>
    </recommendedName>
</protein>
<feature type="region of interest" description="Disordered" evidence="7">
    <location>
        <begin position="229"/>
        <end position="306"/>
    </location>
</feature>
<comment type="similarity">
    <text evidence="2 6">Belongs to the SURF1 family.</text>
</comment>
<name>A0A0G3HHZ8_9CORY</name>
<evidence type="ECO:0000256" key="4">
    <source>
        <dbReference type="ARBA" id="ARBA00022989"/>
    </source>
</evidence>
<comment type="subcellular location">
    <subcellularLocation>
        <location evidence="6">Cell membrane</location>
        <topology evidence="6">Multi-pass membrane protein</topology>
    </subcellularLocation>
    <subcellularLocation>
        <location evidence="1">Membrane</location>
    </subcellularLocation>
</comment>
<dbReference type="PROSITE" id="PS50895">
    <property type="entry name" value="SURF1"/>
    <property type="match status" value="1"/>
</dbReference>
<keyword evidence="9" id="KW-1185">Reference proteome</keyword>
<keyword evidence="4 6" id="KW-1133">Transmembrane helix</keyword>
<evidence type="ECO:0000313" key="9">
    <source>
        <dbReference type="Proteomes" id="UP000035548"/>
    </source>
</evidence>
<dbReference type="InterPro" id="IPR045214">
    <property type="entry name" value="Surf1/Surf4"/>
</dbReference>
<dbReference type="EMBL" id="CP011546">
    <property type="protein sequence ID" value="AKK11548.1"/>
    <property type="molecule type" value="Genomic_DNA"/>
</dbReference>
<reference evidence="9" key="2">
    <citation type="submission" date="2015-05" db="EMBL/GenBank/DDBJ databases">
        <title>Complete genome sequence of Corynebacterium uterequi DSM 45634, isolated from the uterus of a maiden mare.</title>
        <authorList>
            <person name="Ruckert C."/>
            <person name="Albersmeier A."/>
            <person name="Winkler A."/>
            <person name="Tauch A."/>
        </authorList>
    </citation>
    <scope>NUCLEOTIDE SEQUENCE [LARGE SCALE GENOMIC DNA]</scope>
    <source>
        <strain evidence="9">DSM 45634</strain>
    </source>
</reference>
<keyword evidence="3 6" id="KW-0812">Transmembrane</keyword>
<dbReference type="STRING" id="1072256.CUTER_07800"/>
<evidence type="ECO:0000256" key="5">
    <source>
        <dbReference type="ARBA" id="ARBA00023136"/>
    </source>
</evidence>
<keyword evidence="5 6" id="KW-0472">Membrane</keyword>
<dbReference type="KEGG" id="cut:CUTER_07800"/>
<organism evidence="8 9">
    <name type="scientific">Corynebacterium uterequi</name>
    <dbReference type="NCBI Taxonomy" id="1072256"/>
    <lineage>
        <taxon>Bacteria</taxon>
        <taxon>Bacillati</taxon>
        <taxon>Actinomycetota</taxon>
        <taxon>Actinomycetes</taxon>
        <taxon>Mycobacteriales</taxon>
        <taxon>Corynebacteriaceae</taxon>
        <taxon>Corynebacterium</taxon>
    </lineage>
</organism>
<evidence type="ECO:0000256" key="3">
    <source>
        <dbReference type="ARBA" id="ARBA00022692"/>
    </source>
</evidence>
<evidence type="ECO:0000256" key="1">
    <source>
        <dbReference type="ARBA" id="ARBA00004370"/>
    </source>
</evidence>
<dbReference type="Pfam" id="PF02104">
    <property type="entry name" value="SURF1"/>
    <property type="match status" value="1"/>
</dbReference>
<keyword evidence="6" id="KW-1003">Cell membrane</keyword>
<dbReference type="PATRIC" id="fig|1072256.5.peg.1542"/>
<dbReference type="CDD" id="cd06662">
    <property type="entry name" value="SURF1"/>
    <property type="match status" value="1"/>
</dbReference>
<accession>A0A0G3HHZ8</accession>
<feature type="compositionally biased region" description="Basic and acidic residues" evidence="7">
    <location>
        <begin position="283"/>
        <end position="306"/>
    </location>
</feature>
<evidence type="ECO:0000256" key="6">
    <source>
        <dbReference type="RuleBase" id="RU363076"/>
    </source>
</evidence>
<dbReference type="AlphaFoldDB" id="A0A0G3HHZ8"/>
<dbReference type="Proteomes" id="UP000035548">
    <property type="component" value="Chromosome"/>
</dbReference>
<reference evidence="8 9" key="1">
    <citation type="journal article" date="2015" name="Genome Announc.">
        <title>Virulence Factor Genes Detected in the Complete Genome Sequence of Corynebacterium uterequi DSM 45634, Isolated from the Uterus of a Maiden Mare.</title>
        <authorList>
            <person name="Ruckert C."/>
            <person name="Kriete M."/>
            <person name="Jaenicke S."/>
            <person name="Winkler A."/>
            <person name="Tauch A."/>
        </authorList>
    </citation>
    <scope>NUCLEOTIDE SEQUENCE [LARGE SCALE GENOMIC DNA]</scope>
    <source>
        <strain evidence="8 9">DSM 45634</strain>
    </source>
</reference>
<feature type="compositionally biased region" description="Low complexity" evidence="7">
    <location>
        <begin position="261"/>
        <end position="276"/>
    </location>
</feature>
<evidence type="ECO:0000256" key="2">
    <source>
        <dbReference type="ARBA" id="ARBA00007165"/>
    </source>
</evidence>
<evidence type="ECO:0000256" key="7">
    <source>
        <dbReference type="SAM" id="MobiDB-lite"/>
    </source>
</evidence>
<dbReference type="InterPro" id="IPR002994">
    <property type="entry name" value="Surf1/Shy1"/>
</dbReference>
<comment type="caution">
    <text evidence="6">Lacks conserved residue(s) required for the propagation of feature annotation.</text>
</comment>
<dbReference type="GO" id="GO:0005886">
    <property type="term" value="C:plasma membrane"/>
    <property type="evidence" value="ECO:0007669"/>
    <property type="project" value="UniProtKB-SubCell"/>
</dbReference>
<sequence length="306" mass="33190">MVVAFSYLAFTVLAPWQLGKDARIVERNDRIEHAYEVAPVDVSTLLDDGALSDDEQWTRVTMTGQFRVADEVLVRMRSVNGMPSYQSLVPFDTDSGATVLINRGFVPAKADEPVPAIAAAPAERVTITGLAQVGEAADGRAPLDADGYRQIYTLTPELVTELTGTELVDGYVQLAEGAPGALSPIPVPKLDRGSHLSYGLQWLAFGIMAPLGLAYFAYSEVKERRRLRDEDTELAADHGDVAPAAAEVAADSSDADHPAEAPRSAVAQPSAPQSSASRRRSRSVRDRYGDAKRDHYAKLAQRRQER</sequence>
<feature type="transmembrane region" description="Helical" evidence="6">
    <location>
        <begin position="198"/>
        <end position="218"/>
    </location>
</feature>